<evidence type="ECO:0000259" key="2">
    <source>
        <dbReference type="PROSITE" id="PS50254"/>
    </source>
</evidence>
<dbReference type="EnsemblMetazoa" id="CapteT195544">
    <property type="protein sequence ID" value="CapteP195544"/>
    <property type="gene ID" value="CapteG195544"/>
</dbReference>
<evidence type="ECO:0000313" key="4">
    <source>
        <dbReference type="EnsemblMetazoa" id="CapteP195544"/>
    </source>
</evidence>
<reference evidence="5" key="1">
    <citation type="submission" date="2012-12" db="EMBL/GenBank/DDBJ databases">
        <authorList>
            <person name="Hellsten U."/>
            <person name="Grimwood J."/>
            <person name="Chapman J.A."/>
            <person name="Shapiro H."/>
            <person name="Aerts A."/>
            <person name="Otillar R.P."/>
            <person name="Terry A.Y."/>
            <person name="Boore J.L."/>
            <person name="Simakov O."/>
            <person name="Marletaz F."/>
            <person name="Cho S.-J."/>
            <person name="Edsinger-Gonzales E."/>
            <person name="Havlak P."/>
            <person name="Kuo D.-H."/>
            <person name="Larsson T."/>
            <person name="Lv J."/>
            <person name="Arendt D."/>
            <person name="Savage R."/>
            <person name="Osoegawa K."/>
            <person name="de Jong P."/>
            <person name="Lindberg D.R."/>
            <person name="Seaver E.C."/>
            <person name="Weisblat D.A."/>
            <person name="Putnam N.H."/>
            <person name="Grigoriev I.V."/>
            <person name="Rokhsar D.S."/>
        </authorList>
    </citation>
    <scope>NUCLEOTIDE SEQUENCE</scope>
    <source>
        <strain evidence="5">I ESC-2004</strain>
    </source>
</reference>
<reference evidence="3 5" key="2">
    <citation type="journal article" date="2013" name="Nature">
        <title>Insights into bilaterian evolution from three spiralian genomes.</title>
        <authorList>
            <person name="Simakov O."/>
            <person name="Marletaz F."/>
            <person name="Cho S.J."/>
            <person name="Edsinger-Gonzales E."/>
            <person name="Havlak P."/>
            <person name="Hellsten U."/>
            <person name="Kuo D.H."/>
            <person name="Larsson T."/>
            <person name="Lv J."/>
            <person name="Arendt D."/>
            <person name="Savage R."/>
            <person name="Osoegawa K."/>
            <person name="de Jong P."/>
            <person name="Grimwood J."/>
            <person name="Chapman J.A."/>
            <person name="Shapiro H."/>
            <person name="Aerts A."/>
            <person name="Otillar R.P."/>
            <person name="Terry A.Y."/>
            <person name="Boore J.L."/>
            <person name="Grigoriev I.V."/>
            <person name="Lindberg D.R."/>
            <person name="Seaver E.C."/>
            <person name="Weisblat D.A."/>
            <person name="Putnam N.H."/>
            <person name="Rokhsar D.S."/>
        </authorList>
    </citation>
    <scope>NUCLEOTIDE SEQUENCE</scope>
    <source>
        <strain evidence="3 5">I ESC-2004</strain>
    </source>
</reference>
<dbReference type="Pfam" id="PF00899">
    <property type="entry name" value="ThiF"/>
    <property type="match status" value="1"/>
</dbReference>
<sequence length="124" mass="14017">MENQELKAALKAKDAEIEELKRQLRGKVVNIVRLCFIFHYNPLPAVRKSTEDELPSVNSEPTLDNEEIARYSRQLILPELGISGCIGLVDFDEVELSNLHRQILHTERKIGSMKSASVAEACEQ</sequence>
<dbReference type="Gene3D" id="3.40.50.720">
    <property type="entry name" value="NAD(P)-binding Rossmann-like Domain"/>
    <property type="match status" value="1"/>
</dbReference>
<feature type="domain" description="RHD" evidence="2">
    <location>
        <begin position="1"/>
        <end position="69"/>
    </location>
</feature>
<dbReference type="GO" id="GO:0003677">
    <property type="term" value="F:DNA binding"/>
    <property type="evidence" value="ECO:0007669"/>
    <property type="project" value="InterPro"/>
</dbReference>
<accession>R7TRX0</accession>
<evidence type="ECO:0000313" key="5">
    <source>
        <dbReference type="Proteomes" id="UP000014760"/>
    </source>
</evidence>
<evidence type="ECO:0000313" key="3">
    <source>
        <dbReference type="EMBL" id="ELT94246.1"/>
    </source>
</evidence>
<proteinExistence type="predicted"/>
<dbReference type="HOGENOM" id="CLU_2006066_0_0_1"/>
<protein>
    <recommendedName>
        <fullName evidence="2">RHD domain-containing protein</fullName>
    </recommendedName>
</protein>
<dbReference type="Proteomes" id="UP000014760">
    <property type="component" value="Unassembled WGS sequence"/>
</dbReference>
<dbReference type="GO" id="GO:0003700">
    <property type="term" value="F:DNA-binding transcription factor activity"/>
    <property type="evidence" value="ECO:0007669"/>
    <property type="project" value="InterPro"/>
</dbReference>
<reference evidence="4" key="3">
    <citation type="submission" date="2015-06" db="UniProtKB">
        <authorList>
            <consortium name="EnsemblMetazoa"/>
        </authorList>
    </citation>
    <scope>IDENTIFICATION</scope>
</reference>
<evidence type="ECO:0000256" key="1">
    <source>
        <dbReference type="SAM" id="Coils"/>
    </source>
</evidence>
<keyword evidence="5" id="KW-1185">Reference proteome</keyword>
<dbReference type="EMBL" id="AMQN01029330">
    <property type="status" value="NOT_ANNOTATED_CDS"/>
    <property type="molecule type" value="Genomic_DNA"/>
</dbReference>
<dbReference type="AlphaFoldDB" id="R7TRX0"/>
<dbReference type="STRING" id="283909.R7TRX0"/>
<dbReference type="EMBL" id="KB309491">
    <property type="protein sequence ID" value="ELT94246.1"/>
    <property type="molecule type" value="Genomic_DNA"/>
</dbReference>
<dbReference type="GO" id="GO:0008641">
    <property type="term" value="F:ubiquitin-like modifier activating enzyme activity"/>
    <property type="evidence" value="ECO:0007669"/>
    <property type="project" value="InterPro"/>
</dbReference>
<dbReference type="InterPro" id="IPR011539">
    <property type="entry name" value="RHD_DNA_bind_dom"/>
</dbReference>
<keyword evidence="1" id="KW-0175">Coiled coil</keyword>
<gene>
    <name evidence="3" type="ORF">CAPTEDRAFT_195544</name>
</gene>
<name>R7TRX0_CAPTE</name>
<dbReference type="OrthoDB" id="10261062at2759"/>
<dbReference type="SUPFAM" id="SSF69572">
    <property type="entry name" value="Activating enzymes of the ubiquitin-like proteins"/>
    <property type="match status" value="1"/>
</dbReference>
<organism evidence="3">
    <name type="scientific">Capitella teleta</name>
    <name type="common">Polychaete worm</name>
    <dbReference type="NCBI Taxonomy" id="283909"/>
    <lineage>
        <taxon>Eukaryota</taxon>
        <taxon>Metazoa</taxon>
        <taxon>Spiralia</taxon>
        <taxon>Lophotrochozoa</taxon>
        <taxon>Annelida</taxon>
        <taxon>Polychaeta</taxon>
        <taxon>Sedentaria</taxon>
        <taxon>Scolecida</taxon>
        <taxon>Capitellidae</taxon>
        <taxon>Capitella</taxon>
    </lineage>
</organism>
<dbReference type="PROSITE" id="PS50254">
    <property type="entry name" value="REL_2"/>
    <property type="match status" value="1"/>
</dbReference>
<dbReference type="InterPro" id="IPR000594">
    <property type="entry name" value="ThiF_NAD_FAD-bd"/>
</dbReference>
<dbReference type="InterPro" id="IPR035985">
    <property type="entry name" value="Ubiquitin-activating_enz"/>
</dbReference>
<feature type="coiled-coil region" evidence="1">
    <location>
        <begin position="3"/>
        <end position="30"/>
    </location>
</feature>